<dbReference type="GO" id="GO:0015031">
    <property type="term" value="P:protein transport"/>
    <property type="evidence" value="ECO:0007669"/>
    <property type="project" value="UniProtKB-UniRule"/>
</dbReference>
<evidence type="ECO:0000256" key="6">
    <source>
        <dbReference type="ARBA" id="ARBA00023054"/>
    </source>
</evidence>
<evidence type="ECO:0000259" key="11">
    <source>
        <dbReference type="PROSITE" id="PS51322"/>
    </source>
</evidence>
<dbReference type="InterPro" id="IPR008883">
    <property type="entry name" value="UEV_N"/>
</dbReference>
<evidence type="ECO:0000256" key="1">
    <source>
        <dbReference type="ARBA" id="ARBA00004177"/>
    </source>
</evidence>
<feature type="compositionally biased region" description="Low complexity" evidence="9">
    <location>
        <begin position="210"/>
        <end position="221"/>
    </location>
</feature>
<keyword evidence="4" id="KW-0967">Endosome</keyword>
<comment type="similarity">
    <text evidence="2">Belongs to the ubiquitin-conjugating enzyme family. UEV subfamily.</text>
</comment>
<keyword evidence="6 8" id="KW-0175">Coiled coil</keyword>
<dbReference type="PROSITE" id="PS51322">
    <property type="entry name" value="UEV"/>
    <property type="match status" value="1"/>
</dbReference>
<dbReference type="GO" id="GO:0000813">
    <property type="term" value="C:ESCRT I complex"/>
    <property type="evidence" value="ECO:0007669"/>
    <property type="project" value="TreeGrafter"/>
</dbReference>
<dbReference type="AlphaFoldDB" id="A0AAN8P8J3"/>
<dbReference type="Gene3D" id="3.10.110.10">
    <property type="entry name" value="Ubiquitin Conjugating Enzyme"/>
    <property type="match status" value="1"/>
</dbReference>
<evidence type="ECO:0000259" key="10">
    <source>
        <dbReference type="PROSITE" id="PS51312"/>
    </source>
</evidence>
<dbReference type="Gene3D" id="6.10.250.370">
    <property type="match status" value="1"/>
</dbReference>
<keyword evidence="5 7" id="KW-0653">Protein transport</keyword>
<evidence type="ECO:0000256" key="9">
    <source>
        <dbReference type="SAM" id="MobiDB-lite"/>
    </source>
</evidence>
<evidence type="ECO:0000256" key="5">
    <source>
        <dbReference type="ARBA" id="ARBA00022927"/>
    </source>
</evidence>
<evidence type="ECO:0000313" key="13">
    <source>
        <dbReference type="Proteomes" id="UP001347796"/>
    </source>
</evidence>
<dbReference type="Gene3D" id="6.10.140.820">
    <property type="match status" value="1"/>
</dbReference>
<dbReference type="Proteomes" id="UP001347796">
    <property type="component" value="Unassembled WGS sequence"/>
</dbReference>
<dbReference type="GO" id="GO:0043130">
    <property type="term" value="F:ubiquitin binding"/>
    <property type="evidence" value="ECO:0007669"/>
    <property type="project" value="TreeGrafter"/>
</dbReference>
<accession>A0AAN8P8J3</accession>
<gene>
    <name evidence="12" type="ORF">SNE40_018695</name>
</gene>
<reference evidence="12 13" key="1">
    <citation type="submission" date="2024-01" db="EMBL/GenBank/DDBJ databases">
        <title>The genome of the rayed Mediterranean limpet Patella caerulea (Linnaeus, 1758).</title>
        <authorList>
            <person name="Anh-Thu Weber A."/>
            <person name="Halstead-Nussloch G."/>
        </authorList>
    </citation>
    <scope>NUCLEOTIDE SEQUENCE [LARGE SCALE GENOMIC DNA]</scope>
    <source>
        <strain evidence="12">AATW-2023a</strain>
        <tissue evidence="12">Whole specimen</tissue>
    </source>
</reference>
<comment type="subcellular location">
    <subcellularLocation>
        <location evidence="1">Endosome</location>
    </subcellularLocation>
</comment>
<evidence type="ECO:0000256" key="4">
    <source>
        <dbReference type="ARBA" id="ARBA00022753"/>
    </source>
</evidence>
<dbReference type="SUPFAM" id="SSF140111">
    <property type="entry name" value="Endosomal sorting complex assembly domain"/>
    <property type="match status" value="1"/>
</dbReference>
<feature type="coiled-coil region" evidence="8">
    <location>
        <begin position="292"/>
        <end position="347"/>
    </location>
</feature>
<feature type="domain" description="SB" evidence="10">
    <location>
        <begin position="374"/>
        <end position="442"/>
    </location>
</feature>
<dbReference type="InterPro" id="IPR016135">
    <property type="entry name" value="UBQ-conjugating_enzyme/RWD"/>
</dbReference>
<evidence type="ECO:0000256" key="7">
    <source>
        <dbReference type="PROSITE-ProRule" id="PRU00644"/>
    </source>
</evidence>
<protein>
    <recommendedName>
        <fullName evidence="14">Tumor susceptibility gene 101 protein</fullName>
    </recommendedName>
</protein>
<keyword evidence="13" id="KW-1185">Reference proteome</keyword>
<dbReference type="InterPro" id="IPR017916">
    <property type="entry name" value="SB_dom"/>
</dbReference>
<feature type="compositionally biased region" description="Low complexity" evidence="9">
    <location>
        <begin position="188"/>
        <end position="203"/>
    </location>
</feature>
<keyword evidence="3 7" id="KW-0813">Transport</keyword>
<dbReference type="EMBL" id="JAZGQO010000014">
    <property type="protein sequence ID" value="KAK6170263.1"/>
    <property type="molecule type" value="Genomic_DNA"/>
</dbReference>
<evidence type="ECO:0000256" key="2">
    <source>
        <dbReference type="ARBA" id="ARBA00009594"/>
    </source>
</evidence>
<dbReference type="GO" id="GO:0008333">
    <property type="term" value="P:endosome to lysosome transport"/>
    <property type="evidence" value="ECO:0007669"/>
    <property type="project" value="TreeGrafter"/>
</dbReference>
<feature type="region of interest" description="Disordered" evidence="9">
    <location>
        <begin position="145"/>
        <end position="269"/>
    </location>
</feature>
<evidence type="ECO:0000256" key="3">
    <source>
        <dbReference type="ARBA" id="ARBA00022448"/>
    </source>
</evidence>
<dbReference type="InterPro" id="IPR052070">
    <property type="entry name" value="ESCRT-I_UEV_domain"/>
</dbReference>
<evidence type="ECO:0000256" key="8">
    <source>
        <dbReference type="SAM" id="Coils"/>
    </source>
</evidence>
<feature type="domain" description="UEV" evidence="11">
    <location>
        <begin position="3"/>
        <end position="146"/>
    </location>
</feature>
<sequence>MSNYNDGQLVKALSKYKNPDVTKREVTNVLNQYRDLRPKSEPFVFNNGQQKELLNLEGTIPVSYRGNQYNIPVCIWVLDTHPYNPPMAYVKPTNTMQIKPGKYVDNNGKVDLPFIREWRHPQADLISLVQILAMTFGEDCPVFSRVTPRGGPPPYSSNSGVGAAQPPYPTSGGGMPVPGMAGSSGGNPQYPYPSSTGYPSSGYPNPPYPSSGYPSQSYGGYPQSGGGYPSQNRSYGATPQYTSQYPYNPPYSSQSGYQGSATSSNDMRPGTGTVTEAHIKASLLSAVEDKLKRRLRETFAQAEAEMDVLKKTQTDLSRGKEKLEKMIKDLENEKDECEKNTKLLSDKTSEVKEALKKLENDEPMDMDEAVVTTTPLYRQLLNSFAEEQAIEDTIYYLGEGLRKNVIDLEVFLKQIRQLSRRQFMLRALIQKCREKAGLPPLA</sequence>
<name>A0AAN8P8J3_PATCE</name>
<dbReference type="SUPFAM" id="SSF54495">
    <property type="entry name" value="UBC-like"/>
    <property type="match status" value="1"/>
</dbReference>
<dbReference type="Pfam" id="PF05743">
    <property type="entry name" value="UEV"/>
    <property type="match status" value="1"/>
</dbReference>
<dbReference type="InterPro" id="IPR037202">
    <property type="entry name" value="ESCRT_assembly_dom"/>
</dbReference>
<proteinExistence type="inferred from homology"/>
<evidence type="ECO:0008006" key="14">
    <source>
        <dbReference type="Google" id="ProtNLM"/>
    </source>
</evidence>
<dbReference type="CDD" id="cd11685">
    <property type="entry name" value="UEV_TSG101-like"/>
    <property type="match status" value="1"/>
</dbReference>
<dbReference type="PANTHER" id="PTHR23306:SF3">
    <property type="entry name" value="TUMOR SUPPRESSOR PROTEIN 101"/>
    <property type="match status" value="1"/>
</dbReference>
<organism evidence="12 13">
    <name type="scientific">Patella caerulea</name>
    <name type="common">Rayed Mediterranean limpet</name>
    <dbReference type="NCBI Taxonomy" id="87958"/>
    <lineage>
        <taxon>Eukaryota</taxon>
        <taxon>Metazoa</taxon>
        <taxon>Spiralia</taxon>
        <taxon>Lophotrochozoa</taxon>
        <taxon>Mollusca</taxon>
        <taxon>Gastropoda</taxon>
        <taxon>Patellogastropoda</taxon>
        <taxon>Patelloidea</taxon>
        <taxon>Patellidae</taxon>
        <taxon>Patella</taxon>
    </lineage>
</organism>
<dbReference type="PROSITE" id="PS51312">
    <property type="entry name" value="SB"/>
    <property type="match status" value="1"/>
</dbReference>
<feature type="compositionally biased region" description="Polar residues" evidence="9">
    <location>
        <begin position="232"/>
        <end position="266"/>
    </location>
</feature>
<evidence type="ECO:0000313" key="12">
    <source>
        <dbReference type="EMBL" id="KAK6170263.1"/>
    </source>
</evidence>
<comment type="caution">
    <text evidence="12">The sequence shown here is derived from an EMBL/GenBank/DDBJ whole genome shotgun (WGS) entry which is preliminary data.</text>
</comment>
<dbReference type="Pfam" id="PF09454">
    <property type="entry name" value="Vps23_core"/>
    <property type="match status" value="1"/>
</dbReference>
<dbReference type="PANTHER" id="PTHR23306">
    <property type="entry name" value="TUMOR SUSCEPTIBILITY GENE 101 PROTEIN-RELATED"/>
    <property type="match status" value="1"/>
</dbReference>